<keyword evidence="2" id="KW-0963">Cytoplasm</keyword>
<evidence type="ECO:0000256" key="2">
    <source>
        <dbReference type="ARBA" id="ARBA00022490"/>
    </source>
</evidence>
<dbReference type="InterPro" id="IPR035899">
    <property type="entry name" value="DBL_dom_sf"/>
</dbReference>
<comment type="subcellular location">
    <subcellularLocation>
        <location evidence="1">Cytoplasm</location>
    </subcellularLocation>
</comment>
<dbReference type="PROSITE" id="PS50010">
    <property type="entry name" value="DH_2"/>
    <property type="match status" value="1"/>
</dbReference>
<name>A0A397GN27_9GLOM</name>
<dbReference type="GO" id="GO:0035556">
    <property type="term" value="P:intracellular signal transduction"/>
    <property type="evidence" value="ECO:0007669"/>
    <property type="project" value="InterPro"/>
</dbReference>
<dbReference type="PANTHER" id="PTHR46006">
    <property type="entry name" value="RHO GUANINE NUCLEOTIDE EXCHANGE FACTOR AT 64C, ISOFORM A"/>
    <property type="match status" value="1"/>
</dbReference>
<dbReference type="InterPro" id="IPR000219">
    <property type="entry name" value="DH_dom"/>
</dbReference>
<dbReference type="InterPro" id="IPR001331">
    <property type="entry name" value="GDS_CDC24_CS"/>
</dbReference>
<evidence type="ECO:0000313" key="6">
    <source>
        <dbReference type="Proteomes" id="UP000266861"/>
    </source>
</evidence>
<dbReference type="CDD" id="cd00160">
    <property type="entry name" value="RhoGEF"/>
    <property type="match status" value="1"/>
</dbReference>
<evidence type="ECO:0000313" key="5">
    <source>
        <dbReference type="EMBL" id="RHZ50934.1"/>
    </source>
</evidence>
<dbReference type="InterPro" id="IPR051480">
    <property type="entry name" value="Endocytic_GEF_Adapter"/>
</dbReference>
<dbReference type="AlphaFoldDB" id="A0A397GN27"/>
<dbReference type="GO" id="GO:0005085">
    <property type="term" value="F:guanyl-nucleotide exchange factor activity"/>
    <property type="evidence" value="ECO:0007669"/>
    <property type="project" value="InterPro"/>
</dbReference>
<evidence type="ECO:0000259" key="4">
    <source>
        <dbReference type="PROSITE" id="PS50010"/>
    </source>
</evidence>
<dbReference type="Proteomes" id="UP000266861">
    <property type="component" value="Unassembled WGS sequence"/>
</dbReference>
<evidence type="ECO:0000256" key="1">
    <source>
        <dbReference type="ARBA" id="ARBA00004496"/>
    </source>
</evidence>
<proteinExistence type="predicted"/>
<dbReference type="PANTHER" id="PTHR46006:SF7">
    <property type="entry name" value="DH DOMAIN-CONTAINING PROTEIN"/>
    <property type="match status" value="1"/>
</dbReference>
<comment type="caution">
    <text evidence="5">The sequence shown here is derived from an EMBL/GenBank/DDBJ whole genome shotgun (WGS) entry which is preliminary data.</text>
</comment>
<dbReference type="Gene3D" id="1.20.900.10">
    <property type="entry name" value="Dbl homology (DH) domain"/>
    <property type="match status" value="1"/>
</dbReference>
<feature type="compositionally biased region" description="Low complexity" evidence="3">
    <location>
        <begin position="21"/>
        <end position="31"/>
    </location>
</feature>
<accession>A0A397GN27</accession>
<dbReference type="EMBL" id="PQFF01000425">
    <property type="protein sequence ID" value="RHZ50934.1"/>
    <property type="molecule type" value="Genomic_DNA"/>
</dbReference>
<feature type="region of interest" description="Disordered" evidence="3">
    <location>
        <begin position="1"/>
        <end position="38"/>
    </location>
</feature>
<dbReference type="GO" id="GO:0005737">
    <property type="term" value="C:cytoplasm"/>
    <property type="evidence" value="ECO:0007669"/>
    <property type="project" value="UniProtKB-SubCell"/>
</dbReference>
<feature type="domain" description="DH" evidence="4">
    <location>
        <begin position="131"/>
        <end position="320"/>
    </location>
</feature>
<dbReference type="Pfam" id="PF00621">
    <property type="entry name" value="RhoGEF"/>
    <property type="match status" value="1"/>
</dbReference>
<reference evidence="5 6" key="1">
    <citation type="submission" date="2018-08" db="EMBL/GenBank/DDBJ databases">
        <title>Genome and evolution of the arbuscular mycorrhizal fungus Diversispora epigaea (formerly Glomus versiforme) and its bacterial endosymbionts.</title>
        <authorList>
            <person name="Sun X."/>
            <person name="Fei Z."/>
            <person name="Harrison M."/>
        </authorList>
    </citation>
    <scope>NUCLEOTIDE SEQUENCE [LARGE SCALE GENOMIC DNA]</scope>
    <source>
        <strain evidence="5 6">IT104</strain>
    </source>
</reference>
<dbReference type="OrthoDB" id="1716625at2759"/>
<gene>
    <name evidence="5" type="ORF">Glove_487g63</name>
</gene>
<feature type="region of interest" description="Disordered" evidence="3">
    <location>
        <begin position="423"/>
        <end position="447"/>
    </location>
</feature>
<sequence length="447" mass="51757">MSFIGSIYRRDSAQRKSQVLKTPTTPTTEQTTPHHKTSKMSFKVSGRIHIPFLHNTAKTAPAKESTLQSVLPTPINNNKNNNNNTTQKKNSINLRRQTIVHRTDNGYRRNTIWSDTVDVDLVANLSPRELNRQEVLFEIIKTEHEYVRDLRLIEELFIQPIKRAEEKSKKPIVPENLNKIFNSISYFLFIHEVISNCLNERQEAQSPLVRSISDILLAYVWVFRAYAPYLIHYEDALRELEKSIRKKDKLGRLVKSQQKLASCRNMPLSTYLLKPFQRLLKYPLLIMNLLKCTEKDGFDYENTVSLKTKLDQVLNDVEEQKRSHDNMERLRELETRIHGLGPFRLAVNNRQLVSESPACRNIPSLKKQPSLRKSLTVMSDPAQSSNRRHSVRNLYTLECNDIVLLAERTGVTKEGQPLYTLISRPPTPLDDEPVLVHKSEDSGVYYD</sequence>
<dbReference type="PROSITE" id="PS00741">
    <property type="entry name" value="DH_1"/>
    <property type="match status" value="1"/>
</dbReference>
<dbReference type="STRING" id="1348612.A0A397GN27"/>
<protein>
    <recommendedName>
        <fullName evidence="4">DH domain-containing protein</fullName>
    </recommendedName>
</protein>
<dbReference type="GO" id="GO:0035025">
    <property type="term" value="P:positive regulation of Rho protein signal transduction"/>
    <property type="evidence" value="ECO:0007669"/>
    <property type="project" value="TreeGrafter"/>
</dbReference>
<keyword evidence="6" id="KW-1185">Reference proteome</keyword>
<dbReference type="SMART" id="SM00325">
    <property type="entry name" value="RhoGEF"/>
    <property type="match status" value="1"/>
</dbReference>
<evidence type="ECO:0000256" key="3">
    <source>
        <dbReference type="SAM" id="MobiDB-lite"/>
    </source>
</evidence>
<dbReference type="SUPFAM" id="SSF48065">
    <property type="entry name" value="DBL homology domain (DH-domain)"/>
    <property type="match status" value="1"/>
</dbReference>
<organism evidence="5 6">
    <name type="scientific">Diversispora epigaea</name>
    <dbReference type="NCBI Taxonomy" id="1348612"/>
    <lineage>
        <taxon>Eukaryota</taxon>
        <taxon>Fungi</taxon>
        <taxon>Fungi incertae sedis</taxon>
        <taxon>Mucoromycota</taxon>
        <taxon>Glomeromycotina</taxon>
        <taxon>Glomeromycetes</taxon>
        <taxon>Diversisporales</taxon>
        <taxon>Diversisporaceae</taxon>
        <taxon>Diversispora</taxon>
    </lineage>
</organism>